<accession>A0ABP7XRT6</accession>
<reference evidence="2" key="1">
    <citation type="journal article" date="2019" name="Int. J. Syst. Evol. Microbiol.">
        <title>The Global Catalogue of Microorganisms (GCM) 10K type strain sequencing project: providing services to taxonomists for standard genome sequencing and annotation.</title>
        <authorList>
            <consortium name="The Broad Institute Genomics Platform"/>
            <consortium name="The Broad Institute Genome Sequencing Center for Infectious Disease"/>
            <person name="Wu L."/>
            <person name="Ma J."/>
        </authorList>
    </citation>
    <scope>NUCLEOTIDE SEQUENCE [LARGE SCALE GENOMIC DNA]</scope>
    <source>
        <strain evidence="2">JCM 16703</strain>
    </source>
</reference>
<proteinExistence type="predicted"/>
<evidence type="ECO:0000313" key="2">
    <source>
        <dbReference type="Proteomes" id="UP001501495"/>
    </source>
</evidence>
<organism evidence="1 2">
    <name type="scientific">Nocardioides fonticola</name>
    <dbReference type="NCBI Taxonomy" id="450363"/>
    <lineage>
        <taxon>Bacteria</taxon>
        <taxon>Bacillati</taxon>
        <taxon>Actinomycetota</taxon>
        <taxon>Actinomycetes</taxon>
        <taxon>Propionibacteriales</taxon>
        <taxon>Nocardioidaceae</taxon>
        <taxon>Nocardioides</taxon>
    </lineage>
</organism>
<keyword evidence="2" id="KW-1185">Reference proteome</keyword>
<dbReference type="EMBL" id="BAAAZH010000024">
    <property type="protein sequence ID" value="GAA4123957.1"/>
    <property type="molecule type" value="Genomic_DNA"/>
</dbReference>
<sequence>MSEQPEKGARRRRVSIRVRDIGFSSGPVRGSDRGYFEATDGAGGVPCPRSLVQTALGPVPAGAVSRGEQRLRRADPVDPLRRLSVAAVRKGE</sequence>
<protein>
    <submittedName>
        <fullName evidence="1">Uncharacterized protein</fullName>
    </submittedName>
</protein>
<dbReference type="Proteomes" id="UP001501495">
    <property type="component" value="Unassembled WGS sequence"/>
</dbReference>
<name>A0ABP7XRT6_9ACTN</name>
<comment type="caution">
    <text evidence="1">The sequence shown here is derived from an EMBL/GenBank/DDBJ whole genome shotgun (WGS) entry which is preliminary data.</text>
</comment>
<gene>
    <name evidence="1" type="ORF">GCM10022215_31170</name>
</gene>
<evidence type="ECO:0000313" key="1">
    <source>
        <dbReference type="EMBL" id="GAA4123957.1"/>
    </source>
</evidence>